<dbReference type="EMBL" id="VKLS01000006">
    <property type="protein sequence ID" value="TSB43978.1"/>
    <property type="molecule type" value="Genomic_DNA"/>
</dbReference>
<organism evidence="2 3">
    <name type="scientific">Streptomyces benahoarensis</name>
    <dbReference type="NCBI Taxonomy" id="2595054"/>
    <lineage>
        <taxon>Bacteria</taxon>
        <taxon>Bacillati</taxon>
        <taxon>Actinomycetota</taxon>
        <taxon>Actinomycetes</taxon>
        <taxon>Kitasatosporales</taxon>
        <taxon>Streptomycetaceae</taxon>
        <taxon>Streptomyces</taxon>
    </lineage>
</organism>
<sequence>MLVPRRRRRAARPAAPPVAPAPPYKRRRRTAPVSLGNRGRIPRVRIAGDTEPVARSDAYSVGRRRRLRVEKTHAPAGVGSTPPGGHTVRGIRHVERSPDSG</sequence>
<dbReference type="AlphaFoldDB" id="A0A553ZR76"/>
<accession>A0A553ZR76</accession>
<evidence type="ECO:0000256" key="1">
    <source>
        <dbReference type="SAM" id="MobiDB-lite"/>
    </source>
</evidence>
<feature type="compositionally biased region" description="Pro residues" evidence="1">
    <location>
        <begin position="14"/>
        <end position="23"/>
    </location>
</feature>
<evidence type="ECO:0000313" key="3">
    <source>
        <dbReference type="Proteomes" id="UP000320888"/>
    </source>
</evidence>
<name>A0A553ZR76_9ACTN</name>
<gene>
    <name evidence="2" type="ORF">FNZ23_01395</name>
</gene>
<protein>
    <submittedName>
        <fullName evidence="2">Uncharacterized protein</fullName>
    </submittedName>
</protein>
<reference evidence="2 3" key="1">
    <citation type="submission" date="2019-07" db="EMBL/GenBank/DDBJ databases">
        <title>Draft genome for Streptomyces benahoarensis MZ03-48.</title>
        <authorList>
            <person name="Gonzalez-Pimentel J.L."/>
        </authorList>
    </citation>
    <scope>NUCLEOTIDE SEQUENCE [LARGE SCALE GENOMIC DNA]</scope>
    <source>
        <strain evidence="2 3">MZ03-48</strain>
    </source>
</reference>
<feature type="compositionally biased region" description="Basic residues" evidence="1">
    <location>
        <begin position="1"/>
        <end position="11"/>
    </location>
</feature>
<evidence type="ECO:0000313" key="2">
    <source>
        <dbReference type="EMBL" id="TSB43978.1"/>
    </source>
</evidence>
<feature type="compositionally biased region" description="Basic and acidic residues" evidence="1">
    <location>
        <begin position="92"/>
        <end position="101"/>
    </location>
</feature>
<feature type="region of interest" description="Disordered" evidence="1">
    <location>
        <begin position="1"/>
        <end position="101"/>
    </location>
</feature>
<keyword evidence="3" id="KW-1185">Reference proteome</keyword>
<proteinExistence type="predicted"/>
<dbReference type="Proteomes" id="UP000320888">
    <property type="component" value="Unassembled WGS sequence"/>
</dbReference>
<comment type="caution">
    <text evidence="2">The sequence shown here is derived from an EMBL/GenBank/DDBJ whole genome shotgun (WGS) entry which is preliminary data.</text>
</comment>